<evidence type="ECO:0000256" key="6">
    <source>
        <dbReference type="ARBA" id="ARBA00026121"/>
    </source>
</evidence>
<dbReference type="InterPro" id="IPR042099">
    <property type="entry name" value="ANL_N_sf"/>
</dbReference>
<evidence type="ECO:0000256" key="4">
    <source>
        <dbReference type="ARBA" id="ARBA00022832"/>
    </source>
</evidence>
<keyword evidence="3 7" id="KW-0547">Nucleotide-binding</keyword>
<keyword evidence="10" id="KW-1185">Reference proteome</keyword>
<dbReference type="EC" id="6.2.1.3" evidence="6 7"/>
<dbReference type="InterPro" id="IPR045311">
    <property type="entry name" value="LC-FACS_euk"/>
</dbReference>
<dbReference type="Pfam" id="PF00501">
    <property type="entry name" value="AMP-binding"/>
    <property type="match status" value="1"/>
</dbReference>
<reference evidence="9 10" key="1">
    <citation type="submission" date="2023-09" db="EMBL/GenBank/DDBJ databases">
        <title>Pangenome analysis of Batrachochytrium dendrobatidis and related Chytrids.</title>
        <authorList>
            <person name="Yacoub M.N."/>
            <person name="Stajich J.E."/>
            <person name="James T.Y."/>
        </authorList>
    </citation>
    <scope>NUCLEOTIDE SEQUENCE [LARGE SCALE GENOMIC DNA]</scope>
    <source>
        <strain evidence="9 10">JEL0888</strain>
    </source>
</reference>
<comment type="catalytic activity">
    <reaction evidence="7">
        <text>a long-chain fatty acid + ATP + CoA = a long-chain fatty acyl-CoA + AMP + diphosphate</text>
        <dbReference type="Rhea" id="RHEA:15421"/>
        <dbReference type="ChEBI" id="CHEBI:30616"/>
        <dbReference type="ChEBI" id="CHEBI:33019"/>
        <dbReference type="ChEBI" id="CHEBI:57287"/>
        <dbReference type="ChEBI" id="CHEBI:57560"/>
        <dbReference type="ChEBI" id="CHEBI:83139"/>
        <dbReference type="ChEBI" id="CHEBI:456215"/>
        <dbReference type="EC" id="6.2.1.3"/>
    </reaction>
</comment>
<name>A0ABR4MXK1_9FUNG</name>
<keyword evidence="2 7" id="KW-0436">Ligase</keyword>
<accession>A0ABR4MXK1</accession>
<dbReference type="EMBL" id="JADGIZ020000079">
    <property type="protein sequence ID" value="KAL2912007.1"/>
    <property type="molecule type" value="Genomic_DNA"/>
</dbReference>
<feature type="domain" description="AMP-dependent synthetase/ligase" evidence="8">
    <location>
        <begin position="84"/>
        <end position="529"/>
    </location>
</feature>
<dbReference type="PANTHER" id="PTHR43272">
    <property type="entry name" value="LONG-CHAIN-FATTY-ACID--COA LIGASE"/>
    <property type="match status" value="1"/>
</dbReference>
<gene>
    <name evidence="9" type="primary">FAA2_4</name>
    <name evidence="9" type="ORF">HK105_208498</name>
</gene>
<dbReference type="InterPro" id="IPR000873">
    <property type="entry name" value="AMP-dep_synth/lig_dom"/>
</dbReference>
<evidence type="ECO:0000256" key="7">
    <source>
        <dbReference type="RuleBase" id="RU369030"/>
    </source>
</evidence>
<evidence type="ECO:0000259" key="8">
    <source>
        <dbReference type="Pfam" id="PF00501"/>
    </source>
</evidence>
<sequence length="706" mass="77249">MSAFGAEFDSLSAALLAGVASVTLWSTLTSHEPDVHPAVLREQSLVSRTRNPGETGIYRCKLTPHGTPLHDNSNGFRTAYDGFWSAVAKYGDRPYVGYRIGDGPYIWISYKALGDRVTRAGAGLVRFGGLRPLEPVGSDPVATNFVGILLKNCPEWLITDYAAISNGLVSVPIHETFDGNSIAYILNHTEMKLIVAGAPHLDRILAVLPSCKHLKQIVVVSSTPVPEDKIAQAKAAGVQIKLFSEIESLGAENPVEMRQPNPLDIFTISYTSGTTGSPKGAMIRHESIMAGGAGLLNTLPKELAVTEKDRHISYLPMSHMLERIITQNLGILGCQIGFFRGDITQLFDDIAVLKPTIFPTVPRLLNRLYDRVTSTVNKAGFIGKALFQTAYASKKKMLERGFVSRTTMWDYLVFGKIQARIGGHVRAFVTGAAPISPDVLQFVRIVFGVNILEGYGQTESCSTGLVTLPGDYLSPYGSHVGAPFSSCEYKLIDVPVMDYRVTDPNPRGEAFGQLSQLLLRGPTMMRGYYKDPVKTAETIDKDGWLHTGDVGEVLPNGTLKIIDRVKNIFKLSQGEYIAPETIELAVATKYLAQIFVHGDSLQSCLIVIGFPDPEELLPWAAQNGHAGKSLEQLCQEPAVKKMILDEIIAAGRRTKLVGYEIPKAIHLVPEQMSVDNGLLTPTFKTKRFEARKRFEAEIKALYASLS</sequence>
<dbReference type="PROSITE" id="PS00455">
    <property type="entry name" value="AMP_BINDING"/>
    <property type="match status" value="1"/>
</dbReference>
<dbReference type="SUPFAM" id="SSF56801">
    <property type="entry name" value="Acetyl-CoA synthetase-like"/>
    <property type="match status" value="1"/>
</dbReference>
<dbReference type="Gene3D" id="3.40.50.12780">
    <property type="entry name" value="N-terminal domain of ligase-like"/>
    <property type="match status" value="1"/>
</dbReference>
<evidence type="ECO:0000256" key="3">
    <source>
        <dbReference type="ARBA" id="ARBA00022741"/>
    </source>
</evidence>
<evidence type="ECO:0000256" key="2">
    <source>
        <dbReference type="ARBA" id="ARBA00022598"/>
    </source>
</evidence>
<keyword evidence="4 7" id="KW-0276">Fatty acid metabolism</keyword>
<comment type="function">
    <text evidence="7">Catalyzes the conversion of long-chain fatty acids to their active form acyl-CoAs for both synthesis of cellular lipids, and degradation via beta-oxidation.</text>
</comment>
<protein>
    <recommendedName>
        <fullName evidence="6 7">Long-chain-fatty-acid--CoA ligase</fullName>
        <ecNumber evidence="6 7">6.2.1.3</ecNumber>
    </recommendedName>
</protein>
<dbReference type="CDD" id="cd05927">
    <property type="entry name" value="LC-FACS_euk"/>
    <property type="match status" value="1"/>
</dbReference>
<proteinExistence type="inferred from homology"/>
<evidence type="ECO:0000313" key="9">
    <source>
        <dbReference type="EMBL" id="KAL2912007.1"/>
    </source>
</evidence>
<keyword evidence="7" id="KW-0443">Lipid metabolism</keyword>
<dbReference type="InterPro" id="IPR020845">
    <property type="entry name" value="AMP-binding_CS"/>
</dbReference>
<evidence type="ECO:0000313" key="10">
    <source>
        <dbReference type="Proteomes" id="UP001527925"/>
    </source>
</evidence>
<comment type="similarity">
    <text evidence="1 7">Belongs to the ATP-dependent AMP-binding enzyme family.</text>
</comment>
<evidence type="ECO:0000256" key="1">
    <source>
        <dbReference type="ARBA" id="ARBA00006432"/>
    </source>
</evidence>
<keyword evidence="5 7" id="KW-0067">ATP-binding</keyword>
<dbReference type="GO" id="GO:0004467">
    <property type="term" value="F:long-chain fatty acid-CoA ligase activity"/>
    <property type="evidence" value="ECO:0007669"/>
    <property type="project" value="UniProtKB-EC"/>
</dbReference>
<organism evidence="9 10">
    <name type="scientific">Polyrhizophydium stewartii</name>
    <dbReference type="NCBI Taxonomy" id="2732419"/>
    <lineage>
        <taxon>Eukaryota</taxon>
        <taxon>Fungi</taxon>
        <taxon>Fungi incertae sedis</taxon>
        <taxon>Chytridiomycota</taxon>
        <taxon>Chytridiomycota incertae sedis</taxon>
        <taxon>Chytridiomycetes</taxon>
        <taxon>Rhizophydiales</taxon>
        <taxon>Rhizophydiales incertae sedis</taxon>
        <taxon>Polyrhizophydium</taxon>
    </lineage>
</organism>
<comment type="caution">
    <text evidence="9">The sequence shown here is derived from an EMBL/GenBank/DDBJ whole genome shotgun (WGS) entry which is preliminary data.</text>
</comment>
<dbReference type="Proteomes" id="UP001527925">
    <property type="component" value="Unassembled WGS sequence"/>
</dbReference>
<evidence type="ECO:0000256" key="5">
    <source>
        <dbReference type="ARBA" id="ARBA00022840"/>
    </source>
</evidence>
<dbReference type="PANTHER" id="PTHR43272:SF33">
    <property type="entry name" value="AMP-BINDING DOMAIN-CONTAINING PROTEIN-RELATED"/>
    <property type="match status" value="1"/>
</dbReference>